<dbReference type="RefSeq" id="XP_010429142.2">
    <property type="nucleotide sequence ID" value="XM_010430840.2"/>
</dbReference>
<feature type="domain" description="Fe2OG dioxygenase" evidence="3">
    <location>
        <begin position="215"/>
        <end position="333"/>
    </location>
</feature>
<accession>A0ABM0TP11</accession>
<comment type="similarity">
    <text evidence="1">Belongs to the alkB family.</text>
</comment>
<sequence length="333" mass="37692">MSGLARFNIFSGLPFSFRIRKIRVMEENYVSTAADKSSDGTGKVLGGGQITANEEAESLNETKKNSSGHKLKEEVTCKDDSNYKTGLHHYHQDQRRMSLTSIVAIKSPTSSSDAPIRRTIDLGHGSDLIYIQRFLPFQQSWTFFDYLDNHIPWTRPTIRVFGRSCLQPRDTCYVASSGLTALVYSGYQPNAYSWDEFPPLKEILDAIYKALPGSKFNSLLLNRYKGASDYVSWHADDEKIYGPTPEIASVSFGCERDFVLKKKKHEESSRGEGGPALKRLKKSSRENHQQSLTLKHGSLLVMRGYTQRDWIHSVPKRAKAEGTRINLTFRLVL</sequence>
<dbReference type="Gene3D" id="2.60.120.590">
    <property type="entry name" value="Alpha-ketoglutarate-dependent dioxygenase AlkB-like"/>
    <property type="match status" value="1"/>
</dbReference>
<dbReference type="InterPro" id="IPR037151">
    <property type="entry name" value="AlkB-like_sf"/>
</dbReference>
<dbReference type="InterPro" id="IPR027450">
    <property type="entry name" value="AlkB-like"/>
</dbReference>
<dbReference type="Pfam" id="PF13266">
    <property type="entry name" value="DUF4057"/>
    <property type="match status" value="1"/>
</dbReference>
<evidence type="ECO:0000256" key="1">
    <source>
        <dbReference type="ARBA" id="ARBA00007879"/>
    </source>
</evidence>
<feature type="compositionally biased region" description="Basic and acidic residues" evidence="2">
    <location>
        <begin position="60"/>
        <end position="75"/>
    </location>
</feature>
<dbReference type="GeneID" id="104713667"/>
<gene>
    <name evidence="5" type="primary">LOC104713667</name>
</gene>
<dbReference type="InterPro" id="IPR005123">
    <property type="entry name" value="Oxoglu/Fe-dep_dioxygenase_dom"/>
</dbReference>
<evidence type="ECO:0000313" key="5">
    <source>
        <dbReference type="RefSeq" id="XP_010429142.2"/>
    </source>
</evidence>
<dbReference type="PROSITE" id="PS51471">
    <property type="entry name" value="FE2OG_OXY"/>
    <property type="match status" value="1"/>
</dbReference>
<organism evidence="4 5">
    <name type="scientific">Camelina sativa</name>
    <name type="common">False flax</name>
    <name type="synonym">Myagrum sativum</name>
    <dbReference type="NCBI Taxonomy" id="90675"/>
    <lineage>
        <taxon>Eukaryota</taxon>
        <taxon>Viridiplantae</taxon>
        <taxon>Streptophyta</taxon>
        <taxon>Embryophyta</taxon>
        <taxon>Tracheophyta</taxon>
        <taxon>Spermatophyta</taxon>
        <taxon>Magnoliopsida</taxon>
        <taxon>eudicotyledons</taxon>
        <taxon>Gunneridae</taxon>
        <taxon>Pentapetalae</taxon>
        <taxon>rosids</taxon>
        <taxon>malvids</taxon>
        <taxon>Brassicales</taxon>
        <taxon>Brassicaceae</taxon>
        <taxon>Camelineae</taxon>
        <taxon>Camelina</taxon>
    </lineage>
</organism>
<dbReference type="Proteomes" id="UP000694864">
    <property type="component" value="Chromosome 9"/>
</dbReference>
<evidence type="ECO:0000259" key="3">
    <source>
        <dbReference type="PROSITE" id="PS51471"/>
    </source>
</evidence>
<evidence type="ECO:0000313" key="4">
    <source>
        <dbReference type="Proteomes" id="UP000694864"/>
    </source>
</evidence>
<keyword evidence="4" id="KW-1185">Reference proteome</keyword>
<dbReference type="PANTHER" id="PTHR31573:SF1">
    <property type="entry name" value="DNA OXIDATIVE DEMETHYLASE ALKBH2"/>
    <property type="match status" value="1"/>
</dbReference>
<feature type="region of interest" description="Disordered" evidence="2">
    <location>
        <begin position="52"/>
        <end position="75"/>
    </location>
</feature>
<evidence type="ECO:0000256" key="2">
    <source>
        <dbReference type="SAM" id="MobiDB-lite"/>
    </source>
</evidence>
<reference evidence="5" key="2">
    <citation type="submission" date="2025-08" db="UniProtKB">
        <authorList>
            <consortium name="RefSeq"/>
        </authorList>
    </citation>
    <scope>IDENTIFICATION</scope>
    <source>
        <tissue evidence="5">Leaf</tissue>
    </source>
</reference>
<proteinExistence type="inferred from homology"/>
<dbReference type="InterPro" id="IPR025131">
    <property type="entry name" value="DUF4057"/>
</dbReference>
<dbReference type="PANTHER" id="PTHR31573">
    <property type="entry name" value="ALPHA-KETOGLUTARATE-DEPENDENT DIOXYGENASE ALKB HOMOLOG 2"/>
    <property type="match status" value="1"/>
</dbReference>
<dbReference type="InterPro" id="IPR032852">
    <property type="entry name" value="ALKBH2"/>
</dbReference>
<dbReference type="Pfam" id="PF13532">
    <property type="entry name" value="2OG-FeII_Oxy_2"/>
    <property type="match status" value="1"/>
</dbReference>
<dbReference type="SUPFAM" id="SSF51197">
    <property type="entry name" value="Clavaminate synthase-like"/>
    <property type="match status" value="1"/>
</dbReference>
<reference evidence="4" key="1">
    <citation type="journal article" date="2014" name="Nat. Commun.">
        <title>The emerging biofuel crop Camelina sativa retains a highly undifferentiated hexaploid genome structure.</title>
        <authorList>
            <person name="Kagale S."/>
            <person name="Koh C."/>
            <person name="Nixon J."/>
            <person name="Bollina V."/>
            <person name="Clarke W.E."/>
            <person name="Tuteja R."/>
            <person name="Spillane C."/>
            <person name="Robinson S.J."/>
            <person name="Links M.G."/>
            <person name="Clarke C."/>
            <person name="Higgins E.E."/>
            <person name="Huebert T."/>
            <person name="Sharpe A.G."/>
            <person name="Parkin I.A."/>
        </authorList>
    </citation>
    <scope>NUCLEOTIDE SEQUENCE [LARGE SCALE GENOMIC DNA]</scope>
    <source>
        <strain evidence="4">cv. DH55</strain>
    </source>
</reference>
<feature type="region of interest" description="Disordered" evidence="2">
    <location>
        <begin position="264"/>
        <end position="289"/>
    </location>
</feature>
<protein>
    <submittedName>
        <fullName evidence="5">DNA oxidative demethylase ALKBH2-like</fullName>
    </submittedName>
</protein>
<name>A0ABM0TP11_CAMSA</name>